<keyword evidence="3" id="KW-1185">Reference proteome</keyword>
<protein>
    <recommendedName>
        <fullName evidence="4">Branched-chain amino acid ABC transporter substrate-binding protein</fullName>
    </recommendedName>
</protein>
<comment type="caution">
    <text evidence="2">The sequence shown here is derived from an EMBL/GenBank/DDBJ whole genome shotgun (WGS) entry which is preliminary data.</text>
</comment>
<organism evidence="2 3">
    <name type="scientific">Metabacillus niabensis</name>
    <dbReference type="NCBI Taxonomy" id="324854"/>
    <lineage>
        <taxon>Bacteria</taxon>
        <taxon>Bacillati</taxon>
        <taxon>Bacillota</taxon>
        <taxon>Bacilli</taxon>
        <taxon>Bacillales</taxon>
        <taxon>Bacillaceae</taxon>
        <taxon>Metabacillus</taxon>
    </lineage>
</organism>
<proteinExistence type="predicted"/>
<keyword evidence="1" id="KW-0812">Transmembrane</keyword>
<keyword evidence="1" id="KW-0472">Membrane</keyword>
<reference evidence="2 3" key="1">
    <citation type="submission" date="2023-07" db="EMBL/GenBank/DDBJ databases">
        <title>Genomic Encyclopedia of Type Strains, Phase IV (KMG-IV): sequencing the most valuable type-strain genomes for metagenomic binning, comparative biology and taxonomic classification.</title>
        <authorList>
            <person name="Goeker M."/>
        </authorList>
    </citation>
    <scope>NUCLEOTIDE SEQUENCE [LARGE SCALE GENOMIC DNA]</scope>
    <source>
        <strain evidence="2 3">DSM 17723</strain>
    </source>
</reference>
<sequence length="142" mass="15934">MKKITDERLILQNLKNIRFAYVIQTAGIIGILGFDFITNGLEGMRENPLWLVFMITTVISLYLSMNISVDHEKSNKAPKKGLTISLLVAVMISSVVGFLVTLTDGYTINDGLVAGGILFLCSLVPVFYIYYLRTKQEDDYDE</sequence>
<accession>A0ABT9Z039</accession>
<dbReference type="RefSeq" id="WP_174879986.1">
    <property type="nucleotide sequence ID" value="NZ_CADEPK010000084.1"/>
</dbReference>
<dbReference type="EMBL" id="JAUSTZ010000003">
    <property type="protein sequence ID" value="MDQ0225616.1"/>
    <property type="molecule type" value="Genomic_DNA"/>
</dbReference>
<feature type="transmembrane region" description="Helical" evidence="1">
    <location>
        <begin position="20"/>
        <end position="37"/>
    </location>
</feature>
<evidence type="ECO:0000256" key="1">
    <source>
        <dbReference type="SAM" id="Phobius"/>
    </source>
</evidence>
<name>A0ABT9Z039_9BACI</name>
<feature type="transmembrane region" description="Helical" evidence="1">
    <location>
        <begin position="112"/>
        <end position="132"/>
    </location>
</feature>
<feature type="transmembrane region" description="Helical" evidence="1">
    <location>
        <begin position="81"/>
        <end position="100"/>
    </location>
</feature>
<keyword evidence="1" id="KW-1133">Transmembrane helix</keyword>
<evidence type="ECO:0000313" key="3">
    <source>
        <dbReference type="Proteomes" id="UP001232245"/>
    </source>
</evidence>
<evidence type="ECO:0008006" key="4">
    <source>
        <dbReference type="Google" id="ProtNLM"/>
    </source>
</evidence>
<feature type="transmembrane region" description="Helical" evidence="1">
    <location>
        <begin position="49"/>
        <end position="69"/>
    </location>
</feature>
<gene>
    <name evidence="2" type="ORF">J2S02_001960</name>
</gene>
<dbReference type="Proteomes" id="UP001232245">
    <property type="component" value="Unassembled WGS sequence"/>
</dbReference>
<evidence type="ECO:0000313" key="2">
    <source>
        <dbReference type="EMBL" id="MDQ0225616.1"/>
    </source>
</evidence>